<proteinExistence type="inferred from homology"/>
<keyword evidence="10" id="KW-1185">Reference proteome</keyword>
<feature type="transmembrane region" description="Helical" evidence="8">
    <location>
        <begin position="12"/>
        <end position="31"/>
    </location>
</feature>
<sequence length="389" mass="41592">MASTKATTTNTTSALLFVALHVSFGISYFLTAQKIMNFQLLDKNTMQVPGLVYLADVLSAMITKKLASGSNGGKTATMETRRKQTRRNEEKRYPWQFYVLPVSEFVGLTLAIRAMEICGGPLYQTLAGMQIPMTVLFSSVLLKKKYTVGQLLGVSVVICGLAVKASEVLGADGNQSKTTTTSIPILGVLCAFVSGISYSMRGILMEYLSKSTKNPPSGDEMSFAMGTFGLAAFAAYTLFVTVPNKEDWVLKPMKKSLAANAVSSIVFFYVANACARAMMAKCMMKIVRSSGATALSLSNAMRSVGVIVFTHAAFCSVNAKKQCLSQTGAISAALVVSGGLTYAYQTSIANSNSGRSAPSSKRAPAKTKLSAATNSERTTTAQKTIRKRR</sequence>
<dbReference type="InterPro" id="IPR013936">
    <property type="entry name" value="CRT-like"/>
</dbReference>
<evidence type="ECO:0000256" key="7">
    <source>
        <dbReference type="SAM" id="MobiDB-lite"/>
    </source>
</evidence>
<comment type="similarity">
    <text evidence="2">Belongs to the CRT-like transporter family.</text>
</comment>
<dbReference type="GO" id="GO:0016020">
    <property type="term" value="C:membrane"/>
    <property type="evidence" value="ECO:0007669"/>
    <property type="project" value="UniProtKB-SubCell"/>
</dbReference>
<evidence type="ECO:0000313" key="10">
    <source>
        <dbReference type="Proteomes" id="UP000198341"/>
    </source>
</evidence>
<evidence type="ECO:0000256" key="4">
    <source>
        <dbReference type="ARBA" id="ARBA00022692"/>
    </source>
</evidence>
<comment type="subcellular location">
    <subcellularLocation>
        <location evidence="1">Membrane</location>
        <topology evidence="1">Multi-pass membrane protein</topology>
    </subcellularLocation>
</comment>
<feature type="transmembrane region" description="Helical" evidence="8">
    <location>
        <begin position="151"/>
        <end position="171"/>
    </location>
</feature>
<dbReference type="OrthoDB" id="416555at2759"/>
<dbReference type="Pfam" id="PF08627">
    <property type="entry name" value="CRT-like"/>
    <property type="match status" value="1"/>
</dbReference>
<dbReference type="AlphaFoldDB" id="K8EQQ2"/>
<evidence type="ECO:0000313" key="9">
    <source>
        <dbReference type="EMBL" id="CCO20577.1"/>
    </source>
</evidence>
<dbReference type="GeneID" id="19011057"/>
<feature type="transmembrane region" description="Helical" evidence="8">
    <location>
        <begin position="221"/>
        <end position="242"/>
    </location>
</feature>
<evidence type="ECO:0008006" key="11">
    <source>
        <dbReference type="Google" id="ProtNLM"/>
    </source>
</evidence>
<keyword evidence="5 8" id="KW-1133">Transmembrane helix</keyword>
<dbReference type="InterPro" id="IPR037185">
    <property type="entry name" value="EmrE-like"/>
</dbReference>
<keyword evidence="3" id="KW-0813">Transport</keyword>
<feature type="transmembrane region" description="Helical" evidence="8">
    <location>
        <begin position="95"/>
        <end position="115"/>
    </location>
</feature>
<feature type="compositionally biased region" description="Polar residues" evidence="7">
    <location>
        <begin position="350"/>
        <end position="359"/>
    </location>
</feature>
<accession>K8EQQ2</accession>
<dbReference type="PANTHER" id="PTHR14233">
    <property type="entry name" value="DUF914-RELATED"/>
    <property type="match status" value="1"/>
</dbReference>
<dbReference type="InterPro" id="IPR052221">
    <property type="entry name" value="SLC35F_Transporter"/>
</dbReference>
<feature type="compositionally biased region" description="Polar residues" evidence="7">
    <location>
        <begin position="370"/>
        <end position="383"/>
    </location>
</feature>
<feature type="transmembrane region" description="Helical" evidence="8">
    <location>
        <begin position="183"/>
        <end position="200"/>
    </location>
</feature>
<evidence type="ECO:0000256" key="2">
    <source>
        <dbReference type="ARBA" id="ARBA00006690"/>
    </source>
</evidence>
<dbReference type="EMBL" id="FO082262">
    <property type="protein sequence ID" value="CCO20577.1"/>
    <property type="molecule type" value="Genomic_DNA"/>
</dbReference>
<name>K8EQQ2_9CHLO</name>
<protein>
    <recommendedName>
        <fullName evidence="11">Drug/Metabolite transporter superfamily</fullName>
    </recommendedName>
</protein>
<dbReference type="SUPFAM" id="SSF103481">
    <property type="entry name" value="Multidrug resistance efflux transporter EmrE"/>
    <property type="match status" value="1"/>
</dbReference>
<dbReference type="Proteomes" id="UP000198341">
    <property type="component" value="Chromosome 17"/>
</dbReference>
<keyword evidence="4 8" id="KW-0812">Transmembrane</keyword>
<evidence type="ECO:0000256" key="6">
    <source>
        <dbReference type="ARBA" id="ARBA00023136"/>
    </source>
</evidence>
<keyword evidence="6 8" id="KW-0472">Membrane</keyword>
<organism evidence="9 10">
    <name type="scientific">Bathycoccus prasinos</name>
    <dbReference type="NCBI Taxonomy" id="41875"/>
    <lineage>
        <taxon>Eukaryota</taxon>
        <taxon>Viridiplantae</taxon>
        <taxon>Chlorophyta</taxon>
        <taxon>Mamiellophyceae</taxon>
        <taxon>Mamiellales</taxon>
        <taxon>Bathycoccaceae</taxon>
        <taxon>Bathycoccus</taxon>
    </lineage>
</organism>
<evidence type="ECO:0000256" key="1">
    <source>
        <dbReference type="ARBA" id="ARBA00004141"/>
    </source>
</evidence>
<dbReference type="PANTHER" id="PTHR14233:SF4">
    <property type="entry name" value="SOLUTE CARRIER FAMILY 35 MEMBER F2"/>
    <property type="match status" value="1"/>
</dbReference>
<evidence type="ECO:0000256" key="5">
    <source>
        <dbReference type="ARBA" id="ARBA00022989"/>
    </source>
</evidence>
<feature type="transmembrane region" description="Helical" evidence="8">
    <location>
        <begin position="121"/>
        <end position="142"/>
    </location>
</feature>
<dbReference type="Gene3D" id="1.10.3730.20">
    <property type="match status" value="1"/>
</dbReference>
<gene>
    <name evidence="9" type="ordered locus">Bathy17g01160</name>
</gene>
<feature type="region of interest" description="Disordered" evidence="7">
    <location>
        <begin position="350"/>
        <end position="389"/>
    </location>
</feature>
<evidence type="ECO:0000256" key="8">
    <source>
        <dbReference type="SAM" id="Phobius"/>
    </source>
</evidence>
<dbReference type="eggNOG" id="ENOG502SDF7">
    <property type="taxonomic scope" value="Eukaryota"/>
</dbReference>
<dbReference type="KEGG" id="bpg:Bathy17g01160"/>
<evidence type="ECO:0000256" key="3">
    <source>
        <dbReference type="ARBA" id="ARBA00022448"/>
    </source>
</evidence>
<dbReference type="RefSeq" id="XP_007508473.1">
    <property type="nucleotide sequence ID" value="XM_007508411.1"/>
</dbReference>
<feature type="transmembrane region" description="Helical" evidence="8">
    <location>
        <begin position="257"/>
        <end position="275"/>
    </location>
</feature>
<reference evidence="9 10" key="1">
    <citation type="submission" date="2011-10" db="EMBL/GenBank/DDBJ databases">
        <authorList>
            <person name="Genoscope - CEA"/>
        </authorList>
    </citation>
    <scope>NUCLEOTIDE SEQUENCE [LARGE SCALE GENOMIC DNA]</scope>
    <source>
        <strain evidence="9 10">RCC 1105</strain>
    </source>
</reference>